<evidence type="ECO:0000313" key="4">
    <source>
        <dbReference type="Proteomes" id="UP000076078"/>
    </source>
</evidence>
<dbReference type="STRING" id="361077.A0A151ZF16"/>
<dbReference type="Gene3D" id="3.90.70.10">
    <property type="entry name" value="Cysteine proteinases"/>
    <property type="match status" value="2"/>
</dbReference>
<dbReference type="InterPro" id="IPR050185">
    <property type="entry name" value="Ub_carboxyl-term_hydrolase"/>
</dbReference>
<dbReference type="PROSITE" id="PS00972">
    <property type="entry name" value="USP_1"/>
    <property type="match status" value="1"/>
</dbReference>
<dbReference type="PANTHER" id="PTHR21646:SF23">
    <property type="entry name" value="UBIQUITIN CARBOXYL-TERMINAL HYDROLASE USP2"/>
    <property type="match status" value="1"/>
</dbReference>
<dbReference type="InterPro" id="IPR028889">
    <property type="entry name" value="USP"/>
</dbReference>
<dbReference type="InterPro" id="IPR038765">
    <property type="entry name" value="Papain-like_cys_pep_sf"/>
</dbReference>
<sequence>MGHGKGKKNNAKKSQLVTNNNRAKNKASLSNSVIDTSKKNAKISIPVDEDGTLLNLKRFNDGYICTECLQDINISNVKTTEGGKPPPILQCSICLRGEYKKESETLSPSVNGKKQKQKSYVQELDRYNEKIGTGIKGLQNLGNTCFFNSIMQNLTHIPLMRDVFLREPGMDTVSPIHTTSSMTLEMYYYFMKMYRTNSTLVSPAGFFTEICKKSPRFRGFKQQDSHELLRYLLDGLISEEQNQTKNRKDPTYLDRIFGGKLISIITCFHCGYVSKTFEPFLDLSLPIPNQEISLKKFLKLSHGSSMTTNTTTTTTTATESSDDSNTTTSTASTTVLRDKDGKRISENQRKKMLAKLKKEEEEKSSKLGDEFEHSNITPLLDGADDMQILDNNSTPVSSAILSPMSIGEDKVTDRHVDIIVISDVEDDEDDKDNINKKDQETEIVNNKTGISELTINESYVNDEEGKSPLMESSVIEFTDSNTHKMPVIFENYENEDYQPQVITPVIVMPTPSPSQFSNSSNQMSSLMNTGDSLRKSTVSDLESSFEKISIDSDYQPIAGANSNTSGPELTNATSSISQQNQQHQQQSTKRDDSEDIQKVPVDLRSNLPKEAFNINTLFACLLQFTNPEKLEGENGFICSNCTKNHKLKKQEEEHSKKTEETTQEQNDNENEKDKVDENINNTAPLITIINENEDIPTNNIVSPQVNIQLSPLEIKQRTIDVEPLNDLSTTTTTTTTVTEIIDNDNSNNNNDETKIEEIPLFSNDDNEEKDDSKDNENIYSNCTGISTPGSVGSGANNGAGGDMSSQESTPVAGGTPMTKSAKKKLKKMQKEMEQAKLRSIATANIKQSISLSALKKKTEDDDIIRRNASKQYLLSTTPPYITIQLKRFMQTRFGFQKNSKHIDFPIHLDLTPFTDQSSESDENHDNSNTPTTTQYDSEMKHNHRYRLNGIVEHMGGMNGGHYVAYVYDDMEDQWYYISDSHFKTTTLHSILTNEAYILFYKKEGIDNLSFEEIFNMKIPDQPTDVTELTNETE</sequence>
<feature type="compositionally biased region" description="Basic residues" evidence="1">
    <location>
        <begin position="1"/>
        <end position="11"/>
    </location>
</feature>
<reference evidence="3 4" key="1">
    <citation type="submission" date="2015-12" db="EMBL/GenBank/DDBJ databases">
        <title>Dictyostelia acquired genes for synthesis and detection of signals that induce cell-type specialization by lateral gene transfer from prokaryotes.</title>
        <authorList>
            <person name="Gloeckner G."/>
            <person name="Schaap P."/>
        </authorList>
    </citation>
    <scope>NUCLEOTIDE SEQUENCE [LARGE SCALE GENOMIC DNA]</scope>
    <source>
        <strain evidence="3 4">TK</strain>
    </source>
</reference>
<evidence type="ECO:0000313" key="3">
    <source>
        <dbReference type="EMBL" id="KYQ92464.1"/>
    </source>
</evidence>
<feature type="compositionally biased region" description="Low complexity" evidence="1">
    <location>
        <begin position="513"/>
        <end position="525"/>
    </location>
</feature>
<feature type="compositionally biased region" description="Basic and acidic residues" evidence="1">
    <location>
        <begin position="356"/>
        <end position="373"/>
    </location>
</feature>
<feature type="compositionally biased region" description="Polar residues" evidence="1">
    <location>
        <begin position="778"/>
        <end position="788"/>
    </location>
</feature>
<feature type="region of interest" description="Disordered" evidence="1">
    <location>
        <begin position="512"/>
        <end position="538"/>
    </location>
</feature>
<dbReference type="SUPFAM" id="SSF54001">
    <property type="entry name" value="Cysteine proteinases"/>
    <property type="match status" value="1"/>
</dbReference>
<dbReference type="PROSITE" id="PS00973">
    <property type="entry name" value="USP_2"/>
    <property type="match status" value="1"/>
</dbReference>
<dbReference type="PROSITE" id="PS50235">
    <property type="entry name" value="USP_3"/>
    <property type="match status" value="1"/>
</dbReference>
<gene>
    <name evidence="3" type="ORF">DLAC_06447</name>
</gene>
<dbReference type="AlphaFoldDB" id="A0A151ZF16"/>
<feature type="region of interest" description="Disordered" evidence="1">
    <location>
        <begin position="1"/>
        <end position="32"/>
    </location>
</feature>
<dbReference type="OMA" id="NGIVEHM"/>
<feature type="compositionally biased region" description="Polar residues" evidence="1">
    <location>
        <begin position="15"/>
        <end position="32"/>
    </location>
</feature>
<organism evidence="3 4">
    <name type="scientific">Tieghemostelium lacteum</name>
    <name type="common">Slime mold</name>
    <name type="synonym">Dictyostelium lacteum</name>
    <dbReference type="NCBI Taxonomy" id="361077"/>
    <lineage>
        <taxon>Eukaryota</taxon>
        <taxon>Amoebozoa</taxon>
        <taxon>Evosea</taxon>
        <taxon>Eumycetozoa</taxon>
        <taxon>Dictyostelia</taxon>
        <taxon>Dictyosteliales</taxon>
        <taxon>Raperosteliaceae</taxon>
        <taxon>Tieghemostelium</taxon>
    </lineage>
</organism>
<dbReference type="PANTHER" id="PTHR21646">
    <property type="entry name" value="UBIQUITIN CARBOXYL-TERMINAL HYDROLASE"/>
    <property type="match status" value="1"/>
</dbReference>
<keyword evidence="4" id="KW-1185">Reference proteome</keyword>
<feature type="region of interest" description="Disordered" evidence="1">
    <location>
        <begin position="304"/>
        <end position="376"/>
    </location>
</feature>
<feature type="region of interest" description="Disordered" evidence="1">
    <location>
        <begin position="913"/>
        <end position="936"/>
    </location>
</feature>
<dbReference type="EMBL" id="LODT01000029">
    <property type="protein sequence ID" value="KYQ92464.1"/>
    <property type="molecule type" value="Genomic_DNA"/>
</dbReference>
<feature type="compositionally biased region" description="Polar residues" evidence="1">
    <location>
        <begin position="560"/>
        <end position="573"/>
    </location>
</feature>
<feature type="compositionally biased region" description="Basic and acidic residues" evidence="1">
    <location>
        <begin position="649"/>
        <end position="660"/>
    </location>
</feature>
<name>A0A151ZF16_TIELA</name>
<feature type="compositionally biased region" description="Low complexity" evidence="1">
    <location>
        <begin position="574"/>
        <end position="587"/>
    </location>
</feature>
<feature type="compositionally biased region" description="Basic and acidic residues" evidence="1">
    <location>
        <begin position="336"/>
        <end position="349"/>
    </location>
</feature>
<feature type="region of interest" description="Disordered" evidence="1">
    <location>
        <begin position="555"/>
        <end position="596"/>
    </location>
</feature>
<comment type="caution">
    <text evidence="3">The sequence shown here is derived from an EMBL/GenBank/DDBJ whole genome shotgun (WGS) entry which is preliminary data.</text>
</comment>
<evidence type="ECO:0000259" key="2">
    <source>
        <dbReference type="PROSITE" id="PS50235"/>
    </source>
</evidence>
<feature type="compositionally biased region" description="Gly residues" evidence="1">
    <location>
        <begin position="791"/>
        <end position="801"/>
    </location>
</feature>
<evidence type="ECO:0000256" key="1">
    <source>
        <dbReference type="SAM" id="MobiDB-lite"/>
    </source>
</evidence>
<dbReference type="Proteomes" id="UP000076078">
    <property type="component" value="Unassembled WGS sequence"/>
</dbReference>
<dbReference type="GO" id="GO:0004843">
    <property type="term" value="F:cysteine-type deubiquitinase activity"/>
    <property type="evidence" value="ECO:0007669"/>
    <property type="project" value="InterPro"/>
</dbReference>
<feature type="region of interest" description="Disordered" evidence="1">
    <location>
        <begin position="741"/>
        <end position="830"/>
    </location>
</feature>
<proteinExistence type="predicted"/>
<dbReference type="InParanoid" id="A0A151ZF16"/>
<dbReference type="GO" id="GO:0016579">
    <property type="term" value="P:protein deubiquitination"/>
    <property type="evidence" value="ECO:0007669"/>
    <property type="project" value="InterPro"/>
</dbReference>
<dbReference type="InterPro" id="IPR018200">
    <property type="entry name" value="USP_CS"/>
</dbReference>
<feature type="compositionally biased region" description="Low complexity" evidence="1">
    <location>
        <begin position="304"/>
        <end position="334"/>
    </location>
</feature>
<dbReference type="InterPro" id="IPR001394">
    <property type="entry name" value="Peptidase_C19_UCH"/>
</dbReference>
<dbReference type="OrthoDB" id="2020758at2759"/>
<dbReference type="Pfam" id="PF00443">
    <property type="entry name" value="UCH"/>
    <property type="match status" value="1"/>
</dbReference>
<feature type="domain" description="USP" evidence="2">
    <location>
        <begin position="136"/>
        <end position="1003"/>
    </location>
</feature>
<feature type="region of interest" description="Disordered" evidence="1">
    <location>
        <begin position="647"/>
        <end position="675"/>
    </location>
</feature>
<dbReference type="FunCoup" id="A0A151ZF16">
    <property type="interactions" value="6"/>
</dbReference>
<feature type="compositionally biased region" description="Low complexity" evidence="1">
    <location>
        <begin position="741"/>
        <end position="750"/>
    </location>
</feature>
<accession>A0A151ZF16</accession>
<feature type="compositionally biased region" description="Polar residues" evidence="1">
    <location>
        <begin position="526"/>
        <end position="538"/>
    </location>
</feature>
<protein>
    <submittedName>
        <fullName evidence="3">Peptidase C19 family protein</fullName>
    </submittedName>
</protein>